<evidence type="ECO:0000313" key="2">
    <source>
        <dbReference type="EMBL" id="GBL85080.1"/>
    </source>
</evidence>
<protein>
    <submittedName>
        <fullName evidence="2">Uncharacterized protein</fullName>
    </submittedName>
</protein>
<dbReference type="EMBL" id="BGPR01000041">
    <property type="protein sequence ID" value="GBL85080.1"/>
    <property type="molecule type" value="Genomic_DNA"/>
</dbReference>
<evidence type="ECO:0000256" key="1">
    <source>
        <dbReference type="SAM" id="MobiDB-lite"/>
    </source>
</evidence>
<feature type="region of interest" description="Disordered" evidence="1">
    <location>
        <begin position="44"/>
        <end position="90"/>
    </location>
</feature>
<sequence>MLLRYPHDIVRYSEYRITSRGYRTIYCANRVNIDKIEILRKPKPHGKHMSYHEATHLARRPHRKPQTVEWTEGSFASRPSECETENCQKH</sequence>
<dbReference type="AlphaFoldDB" id="A0A4Y2AYX9"/>
<comment type="caution">
    <text evidence="2">The sequence shown here is derived from an EMBL/GenBank/DDBJ whole genome shotgun (WGS) entry which is preliminary data.</text>
</comment>
<keyword evidence="3" id="KW-1185">Reference proteome</keyword>
<proteinExistence type="predicted"/>
<reference evidence="2 3" key="1">
    <citation type="journal article" date="2019" name="Sci. Rep.">
        <title>Orb-weaving spider Araneus ventricosus genome elucidates the spidroin gene catalogue.</title>
        <authorList>
            <person name="Kono N."/>
            <person name="Nakamura H."/>
            <person name="Ohtoshi R."/>
            <person name="Moran D.A.P."/>
            <person name="Shinohara A."/>
            <person name="Yoshida Y."/>
            <person name="Fujiwara M."/>
            <person name="Mori M."/>
            <person name="Tomita M."/>
            <person name="Arakawa K."/>
        </authorList>
    </citation>
    <scope>NUCLEOTIDE SEQUENCE [LARGE SCALE GENOMIC DNA]</scope>
</reference>
<name>A0A4Y2AYX9_ARAVE</name>
<organism evidence="2 3">
    <name type="scientific">Araneus ventricosus</name>
    <name type="common">Orbweaver spider</name>
    <name type="synonym">Epeira ventricosa</name>
    <dbReference type="NCBI Taxonomy" id="182803"/>
    <lineage>
        <taxon>Eukaryota</taxon>
        <taxon>Metazoa</taxon>
        <taxon>Ecdysozoa</taxon>
        <taxon>Arthropoda</taxon>
        <taxon>Chelicerata</taxon>
        <taxon>Arachnida</taxon>
        <taxon>Araneae</taxon>
        <taxon>Araneomorphae</taxon>
        <taxon>Entelegynae</taxon>
        <taxon>Araneoidea</taxon>
        <taxon>Araneidae</taxon>
        <taxon>Araneus</taxon>
    </lineage>
</organism>
<evidence type="ECO:0000313" key="3">
    <source>
        <dbReference type="Proteomes" id="UP000499080"/>
    </source>
</evidence>
<gene>
    <name evidence="2" type="ORF">AVEN_221310_1</name>
</gene>
<dbReference type="Proteomes" id="UP000499080">
    <property type="component" value="Unassembled WGS sequence"/>
</dbReference>
<accession>A0A4Y2AYX9</accession>